<sequence>MHSLAQRANTLSSIITTGVFIVMILVSILTIANPPILNNQIRFKSAKPIVSLKNTRNYGATKQKPKENAKFKFDMVADFNDLVDWNTKQVFAYVYVEIDNDDSNNNDNENADKIVIWDKIFDDKSKMYFNQKNIKSKYSLWDYSPELHGRTGTFKLGYNIQPHLGPLTFGTIDLNQTITFPEIKV</sequence>
<dbReference type="GO" id="GO:0005787">
    <property type="term" value="C:signal peptidase complex"/>
    <property type="evidence" value="ECO:0007669"/>
    <property type="project" value="UniProtKB-UniRule"/>
</dbReference>
<accession>A0AAV5R0N4</accession>
<comment type="similarity">
    <text evidence="2 9">Belongs to the SPCS3 family.</text>
</comment>
<evidence type="ECO:0000256" key="4">
    <source>
        <dbReference type="ARBA" id="ARBA00022824"/>
    </source>
</evidence>
<evidence type="ECO:0000256" key="2">
    <source>
        <dbReference type="ARBA" id="ARBA00009289"/>
    </source>
</evidence>
<dbReference type="GO" id="GO:0045047">
    <property type="term" value="P:protein targeting to ER"/>
    <property type="evidence" value="ECO:0007669"/>
    <property type="project" value="TreeGrafter"/>
</dbReference>
<evidence type="ECO:0000313" key="12">
    <source>
        <dbReference type="Proteomes" id="UP001378960"/>
    </source>
</evidence>
<evidence type="ECO:0000256" key="10">
    <source>
        <dbReference type="SAM" id="Phobius"/>
    </source>
</evidence>
<keyword evidence="4 9" id="KW-0256">Endoplasmic reticulum</keyword>
<name>A0AAV5R0N4_PICKL</name>
<proteinExistence type="inferred from homology"/>
<keyword evidence="12" id="KW-1185">Reference proteome</keyword>
<evidence type="ECO:0000256" key="5">
    <source>
        <dbReference type="ARBA" id="ARBA00022968"/>
    </source>
</evidence>
<comment type="subcellular location">
    <subcellularLocation>
        <location evidence="1">Endoplasmic reticulum membrane</location>
        <topology evidence="1">Single-pass type II membrane protein</topology>
    </subcellularLocation>
</comment>
<reference evidence="11 12" key="1">
    <citation type="journal article" date="2023" name="Elife">
        <title>Identification of key yeast species and microbe-microbe interactions impacting larval growth of Drosophila in the wild.</title>
        <authorList>
            <person name="Mure A."/>
            <person name="Sugiura Y."/>
            <person name="Maeda R."/>
            <person name="Honda K."/>
            <person name="Sakurai N."/>
            <person name="Takahashi Y."/>
            <person name="Watada M."/>
            <person name="Katoh T."/>
            <person name="Gotoh A."/>
            <person name="Gotoh Y."/>
            <person name="Taniguchi I."/>
            <person name="Nakamura K."/>
            <person name="Hayashi T."/>
            <person name="Katayama T."/>
            <person name="Uemura T."/>
            <person name="Hattori Y."/>
        </authorList>
    </citation>
    <scope>NUCLEOTIDE SEQUENCE [LARGE SCALE GENOMIC DNA]</scope>
    <source>
        <strain evidence="11 12">PK-24</strain>
    </source>
</reference>
<organism evidence="11 12">
    <name type="scientific">Pichia kluyveri</name>
    <name type="common">Yeast</name>
    <dbReference type="NCBI Taxonomy" id="36015"/>
    <lineage>
        <taxon>Eukaryota</taxon>
        <taxon>Fungi</taxon>
        <taxon>Dikarya</taxon>
        <taxon>Ascomycota</taxon>
        <taxon>Saccharomycotina</taxon>
        <taxon>Pichiomycetes</taxon>
        <taxon>Pichiales</taxon>
        <taxon>Pichiaceae</taxon>
        <taxon>Pichia</taxon>
    </lineage>
</organism>
<dbReference type="PANTHER" id="PTHR12804">
    <property type="entry name" value="MICROSOMAL SIGNAL PEPTIDASE 23 KD SUBUNIT SPC22/23"/>
    <property type="match status" value="1"/>
</dbReference>
<keyword evidence="7 9" id="KW-0472">Membrane</keyword>
<evidence type="ECO:0000256" key="1">
    <source>
        <dbReference type="ARBA" id="ARBA00004648"/>
    </source>
</evidence>
<gene>
    <name evidence="11" type="ORF">DAPK24_007840</name>
</gene>
<dbReference type="InterPro" id="IPR007653">
    <property type="entry name" value="SPC3"/>
</dbReference>
<comment type="function">
    <text evidence="8">Essential component of the signal peptidase complex (SPC) which catalyzes the cleavage of N-terminal signal sequences from nascent proteins as they are translocated into the lumen of the endoplasmic reticulum. Essential for the SPC catalytic activity, possibly by stabilizing and positioning the active center of the complex close to the lumenal surface. Essential for viability.</text>
</comment>
<evidence type="ECO:0000256" key="3">
    <source>
        <dbReference type="ARBA" id="ARBA00022692"/>
    </source>
</evidence>
<comment type="caution">
    <text evidence="11">The sequence shown here is derived from an EMBL/GenBank/DDBJ whole genome shotgun (WGS) entry which is preliminary data.</text>
</comment>
<keyword evidence="5" id="KW-0735">Signal-anchor</keyword>
<evidence type="ECO:0000256" key="8">
    <source>
        <dbReference type="ARBA" id="ARBA00045670"/>
    </source>
</evidence>
<evidence type="ECO:0000256" key="6">
    <source>
        <dbReference type="ARBA" id="ARBA00022989"/>
    </source>
</evidence>
<dbReference type="AlphaFoldDB" id="A0AAV5R0N4"/>
<dbReference type="GO" id="GO:0006465">
    <property type="term" value="P:signal peptide processing"/>
    <property type="evidence" value="ECO:0007669"/>
    <property type="project" value="UniProtKB-UniRule"/>
</dbReference>
<keyword evidence="3 10" id="KW-0812">Transmembrane</keyword>
<dbReference type="Proteomes" id="UP001378960">
    <property type="component" value="Unassembled WGS sequence"/>
</dbReference>
<protein>
    <recommendedName>
        <fullName evidence="9">Signal peptidase subunit 3</fullName>
    </recommendedName>
</protein>
<dbReference type="EMBL" id="BTGB01000001">
    <property type="protein sequence ID" value="GMM44209.1"/>
    <property type="molecule type" value="Genomic_DNA"/>
</dbReference>
<evidence type="ECO:0000313" key="11">
    <source>
        <dbReference type="EMBL" id="GMM44209.1"/>
    </source>
</evidence>
<evidence type="ECO:0000256" key="9">
    <source>
        <dbReference type="PIRNR" id="PIRNR016089"/>
    </source>
</evidence>
<dbReference type="PANTHER" id="PTHR12804:SF0">
    <property type="entry name" value="SIGNAL PEPTIDASE COMPLEX SUBUNIT 3"/>
    <property type="match status" value="1"/>
</dbReference>
<evidence type="ECO:0000256" key="7">
    <source>
        <dbReference type="ARBA" id="ARBA00023136"/>
    </source>
</evidence>
<feature type="transmembrane region" description="Helical" evidence="10">
    <location>
        <begin position="12"/>
        <end position="32"/>
    </location>
</feature>
<dbReference type="PIRSF" id="PIRSF016089">
    <property type="entry name" value="SPC22"/>
    <property type="match status" value="1"/>
</dbReference>
<keyword evidence="6 10" id="KW-1133">Transmembrane helix</keyword>
<dbReference type="Pfam" id="PF04573">
    <property type="entry name" value="SPC22"/>
    <property type="match status" value="1"/>
</dbReference>